<name>A0A1G2GUU5_9BACT</name>
<dbReference type="GO" id="GO:0016787">
    <property type="term" value="F:hydrolase activity"/>
    <property type="evidence" value="ECO:0007669"/>
    <property type="project" value="UniProtKB-KW"/>
</dbReference>
<dbReference type="AlphaFoldDB" id="A0A1G2GUU5"/>
<comment type="cofactor">
    <cofactor evidence="1 8">
        <name>Mg(2+)</name>
        <dbReference type="ChEBI" id="CHEBI:18420"/>
    </cofactor>
</comment>
<feature type="domain" description="PIN" evidence="9">
    <location>
        <begin position="3"/>
        <end position="117"/>
    </location>
</feature>
<keyword evidence="3 8" id="KW-0540">Nuclease</keyword>
<evidence type="ECO:0000256" key="1">
    <source>
        <dbReference type="ARBA" id="ARBA00001946"/>
    </source>
</evidence>
<accession>A0A1G2GUU5</accession>
<evidence type="ECO:0000256" key="6">
    <source>
        <dbReference type="ARBA" id="ARBA00022842"/>
    </source>
</evidence>
<dbReference type="GO" id="GO:0004540">
    <property type="term" value="F:RNA nuclease activity"/>
    <property type="evidence" value="ECO:0007669"/>
    <property type="project" value="InterPro"/>
</dbReference>
<comment type="similarity">
    <text evidence="7 8">Belongs to the PINc/VapC protein family.</text>
</comment>
<dbReference type="EMBL" id="MHNY01000050">
    <property type="protein sequence ID" value="OGZ53987.1"/>
    <property type="molecule type" value="Genomic_DNA"/>
</dbReference>
<evidence type="ECO:0000256" key="3">
    <source>
        <dbReference type="ARBA" id="ARBA00022722"/>
    </source>
</evidence>
<reference evidence="10 11" key="1">
    <citation type="journal article" date="2016" name="Nat. Commun.">
        <title>Thousands of microbial genomes shed light on interconnected biogeochemical processes in an aquifer system.</title>
        <authorList>
            <person name="Anantharaman K."/>
            <person name="Brown C.T."/>
            <person name="Hug L.A."/>
            <person name="Sharon I."/>
            <person name="Castelle C.J."/>
            <person name="Probst A.J."/>
            <person name="Thomas B.C."/>
            <person name="Singh A."/>
            <person name="Wilkins M.J."/>
            <person name="Karaoz U."/>
            <person name="Brodie E.L."/>
            <person name="Williams K.H."/>
            <person name="Hubbard S.S."/>
            <person name="Banfield J.F."/>
        </authorList>
    </citation>
    <scope>NUCLEOTIDE SEQUENCE [LARGE SCALE GENOMIC DNA]</scope>
</reference>
<evidence type="ECO:0000256" key="4">
    <source>
        <dbReference type="ARBA" id="ARBA00022723"/>
    </source>
</evidence>
<dbReference type="InterPro" id="IPR029060">
    <property type="entry name" value="PIN-like_dom_sf"/>
</dbReference>
<dbReference type="InterPro" id="IPR050556">
    <property type="entry name" value="Type_II_TA_system_RNase"/>
</dbReference>
<evidence type="ECO:0000259" key="9">
    <source>
        <dbReference type="Pfam" id="PF01850"/>
    </source>
</evidence>
<feature type="binding site" evidence="8">
    <location>
        <position position="90"/>
    </location>
    <ligand>
        <name>Mg(2+)</name>
        <dbReference type="ChEBI" id="CHEBI:18420"/>
    </ligand>
</feature>
<dbReference type="PANTHER" id="PTHR33653:SF1">
    <property type="entry name" value="RIBONUCLEASE VAPC2"/>
    <property type="match status" value="1"/>
</dbReference>
<evidence type="ECO:0000256" key="7">
    <source>
        <dbReference type="ARBA" id="ARBA00038093"/>
    </source>
</evidence>
<dbReference type="GO" id="GO:0090729">
    <property type="term" value="F:toxin activity"/>
    <property type="evidence" value="ECO:0007669"/>
    <property type="project" value="UniProtKB-KW"/>
</dbReference>
<dbReference type="EC" id="3.1.-.-" evidence="8"/>
<keyword evidence="8" id="KW-0800">Toxin</keyword>
<feature type="binding site" evidence="8">
    <location>
        <position position="5"/>
    </location>
    <ligand>
        <name>Mg(2+)</name>
        <dbReference type="ChEBI" id="CHEBI:18420"/>
    </ligand>
</feature>
<evidence type="ECO:0000313" key="10">
    <source>
        <dbReference type="EMBL" id="OGZ53987.1"/>
    </source>
</evidence>
<evidence type="ECO:0000256" key="2">
    <source>
        <dbReference type="ARBA" id="ARBA00022649"/>
    </source>
</evidence>
<dbReference type="Proteomes" id="UP000178186">
    <property type="component" value="Unassembled WGS sequence"/>
</dbReference>
<dbReference type="Pfam" id="PF01850">
    <property type="entry name" value="PIN"/>
    <property type="match status" value="1"/>
</dbReference>
<keyword evidence="6 8" id="KW-0460">Magnesium</keyword>
<dbReference type="GO" id="GO:0000287">
    <property type="term" value="F:magnesium ion binding"/>
    <property type="evidence" value="ECO:0007669"/>
    <property type="project" value="UniProtKB-UniRule"/>
</dbReference>
<dbReference type="HAMAP" id="MF_00265">
    <property type="entry name" value="VapC_Nob1"/>
    <property type="match status" value="1"/>
</dbReference>
<dbReference type="PANTHER" id="PTHR33653">
    <property type="entry name" value="RIBONUCLEASE VAPC2"/>
    <property type="match status" value="1"/>
</dbReference>
<keyword evidence="2 8" id="KW-1277">Toxin-antitoxin system</keyword>
<evidence type="ECO:0000313" key="11">
    <source>
        <dbReference type="Proteomes" id="UP000178186"/>
    </source>
</evidence>
<dbReference type="STRING" id="1802128.A3H64_03915"/>
<organism evidence="10 11">
    <name type="scientific">Candidatus Ryanbacteria bacterium RIFCSPLOWO2_02_FULL_45_11c</name>
    <dbReference type="NCBI Taxonomy" id="1802128"/>
    <lineage>
        <taxon>Bacteria</taxon>
        <taxon>Candidatus Ryaniibacteriota</taxon>
    </lineage>
</organism>
<protein>
    <recommendedName>
        <fullName evidence="8">Ribonuclease VapC</fullName>
        <shortName evidence="8">RNase VapC</shortName>
        <ecNumber evidence="8">3.1.-.-</ecNumber>
    </recommendedName>
    <alternativeName>
        <fullName evidence="8">Toxin VapC</fullName>
    </alternativeName>
</protein>
<evidence type="ECO:0000256" key="5">
    <source>
        <dbReference type="ARBA" id="ARBA00022801"/>
    </source>
</evidence>
<dbReference type="InterPro" id="IPR002716">
    <property type="entry name" value="PIN_dom"/>
</dbReference>
<evidence type="ECO:0000256" key="8">
    <source>
        <dbReference type="HAMAP-Rule" id="MF_00265"/>
    </source>
</evidence>
<dbReference type="SUPFAM" id="SSF88723">
    <property type="entry name" value="PIN domain-like"/>
    <property type="match status" value="1"/>
</dbReference>
<proteinExistence type="inferred from homology"/>
<comment type="function">
    <text evidence="8">Toxic component of a toxin-antitoxin (TA) system. An RNase.</text>
</comment>
<gene>
    <name evidence="8" type="primary">vapC</name>
    <name evidence="10" type="ORF">A3H64_03915</name>
</gene>
<dbReference type="CDD" id="cd18738">
    <property type="entry name" value="PIN_VapC4-5_FitB-like"/>
    <property type="match status" value="1"/>
</dbReference>
<comment type="caution">
    <text evidence="10">The sequence shown here is derived from an EMBL/GenBank/DDBJ whole genome shotgun (WGS) entry which is preliminary data.</text>
</comment>
<keyword evidence="5 8" id="KW-0378">Hydrolase</keyword>
<keyword evidence="4 8" id="KW-0479">Metal-binding</keyword>
<dbReference type="InterPro" id="IPR022907">
    <property type="entry name" value="VapC_family"/>
</dbReference>
<sequence>MYTLDTNAIVYYIKGDENVVPIFETAIGGAYPLYVSVITEAELFSYSRLNETEIDQIDNLLRTVSIISLDSRLARLSGMIRRMYGVKLYDSVIAATALSTGSTLLTRNVKDFKKIAGLSFQRV</sequence>
<dbReference type="Gene3D" id="3.40.50.1010">
    <property type="entry name" value="5'-nuclease"/>
    <property type="match status" value="1"/>
</dbReference>